<keyword evidence="2" id="KW-0540">Nuclease</keyword>
<evidence type="ECO:0000313" key="3">
    <source>
        <dbReference type="Proteomes" id="UP000466730"/>
    </source>
</evidence>
<organism evidence="2 3">
    <name type="scientific">Rhodovulum strictum</name>
    <dbReference type="NCBI Taxonomy" id="58314"/>
    <lineage>
        <taxon>Bacteria</taxon>
        <taxon>Pseudomonadati</taxon>
        <taxon>Pseudomonadota</taxon>
        <taxon>Alphaproteobacteria</taxon>
        <taxon>Rhodobacterales</taxon>
        <taxon>Paracoccaceae</taxon>
        <taxon>Rhodovulum</taxon>
    </lineage>
</organism>
<reference evidence="2 3" key="1">
    <citation type="submission" date="2019-11" db="EMBL/GenBank/DDBJ databases">
        <title>Draft Whole-Genome sequence of the marine photosynthetic bacterium Rhodovulum strictum DSM 11289.</title>
        <authorList>
            <person name="Kyndt J.A."/>
            <person name="Meyer T.E."/>
        </authorList>
    </citation>
    <scope>NUCLEOTIDE SEQUENCE [LARGE SCALE GENOMIC DNA]</scope>
    <source>
        <strain evidence="2 3">DSM 11289</strain>
    </source>
</reference>
<sequence>MRSSGKDIVEMFGFAPDDTTAESISFFKDRQCPFVPGACTKTNHDRSETYGTCAVTLGSAEVIICPKRLYANNYEPFQHVKSKIWGDAIPLIVGGTTDDLRRKALKHQECVVAFGQNSGSEVTINSNGKLSIDWILQRYRNTSGRLVPIDFAALEVQSIDITGNYRENFTAYKNLRDGSRVNYIPPAGHGLNWANVHKRLIPQIIRKGNVYHHMSRCIAFVFVLPKIVYEKFDEILGDVEEESNHSKDNLTVFTYSLGGNVPAGKIRGLVLNEVKHHSLANIVFAFSSNTEDGAPAALESKLKSLLY</sequence>
<dbReference type="EMBL" id="WJPO01000021">
    <property type="protein sequence ID" value="MRH21888.1"/>
    <property type="molecule type" value="Genomic_DNA"/>
</dbReference>
<protein>
    <submittedName>
        <fullName evidence="2">Restriction endonuclease</fullName>
    </submittedName>
</protein>
<dbReference type="OrthoDB" id="2986899at2"/>
<feature type="domain" description="Restriction endonuclease type II NotI" evidence="1">
    <location>
        <begin position="59"/>
        <end position="260"/>
    </location>
</feature>
<proteinExistence type="predicted"/>
<dbReference type="InterPro" id="IPR022009">
    <property type="entry name" value="Resctriction_endonuc_II_NotI"/>
</dbReference>
<evidence type="ECO:0000259" key="1">
    <source>
        <dbReference type="Pfam" id="PF12183"/>
    </source>
</evidence>
<dbReference type="RefSeq" id="WP_153749182.1">
    <property type="nucleotide sequence ID" value="NZ_BAAADI010000005.1"/>
</dbReference>
<accession>A0A844BHB5</accession>
<comment type="caution">
    <text evidence="2">The sequence shown here is derived from an EMBL/GenBank/DDBJ whole genome shotgun (WGS) entry which is preliminary data.</text>
</comment>
<dbReference type="Pfam" id="PF12183">
    <property type="entry name" value="NotI"/>
    <property type="match status" value="1"/>
</dbReference>
<dbReference type="GO" id="GO:0004519">
    <property type="term" value="F:endonuclease activity"/>
    <property type="evidence" value="ECO:0007669"/>
    <property type="project" value="UniProtKB-KW"/>
</dbReference>
<evidence type="ECO:0000313" key="2">
    <source>
        <dbReference type="EMBL" id="MRH21888.1"/>
    </source>
</evidence>
<dbReference type="AlphaFoldDB" id="A0A844BHB5"/>
<gene>
    <name evidence="2" type="ORF">GH815_12875</name>
</gene>
<dbReference type="Proteomes" id="UP000466730">
    <property type="component" value="Unassembled WGS sequence"/>
</dbReference>
<keyword evidence="3" id="KW-1185">Reference proteome</keyword>
<keyword evidence="2" id="KW-0255">Endonuclease</keyword>
<name>A0A844BHB5_9RHOB</name>
<keyword evidence="2" id="KW-0378">Hydrolase</keyword>